<dbReference type="AlphaFoldDB" id="A0A395MXT8"/>
<protein>
    <submittedName>
        <fullName evidence="2">Uncharacterized protein</fullName>
    </submittedName>
</protein>
<dbReference type="Proteomes" id="UP000265631">
    <property type="component" value="Unassembled WGS sequence"/>
</dbReference>
<proteinExistence type="predicted"/>
<reference evidence="2 3" key="1">
    <citation type="journal article" date="2018" name="PLoS Pathog.">
        <title>Evolution of structural diversity of trichothecenes, a family of toxins produced by plant pathogenic and entomopathogenic fungi.</title>
        <authorList>
            <person name="Proctor R.H."/>
            <person name="McCormick S.P."/>
            <person name="Kim H.S."/>
            <person name="Cardoza R.E."/>
            <person name="Stanley A.M."/>
            <person name="Lindo L."/>
            <person name="Kelly A."/>
            <person name="Brown D.W."/>
            <person name="Lee T."/>
            <person name="Vaughan M.M."/>
            <person name="Alexander N.J."/>
            <person name="Busman M."/>
            <person name="Gutierrez S."/>
        </authorList>
    </citation>
    <scope>NUCLEOTIDE SEQUENCE [LARGE SCALE GENOMIC DNA]</scope>
    <source>
        <strain evidence="2 3">NRRL 13405</strain>
    </source>
</reference>
<dbReference type="EMBL" id="PXXK01000060">
    <property type="protein sequence ID" value="RFN52736.1"/>
    <property type="molecule type" value="Genomic_DNA"/>
</dbReference>
<gene>
    <name evidence="2" type="ORF">FIE12Z_3004</name>
</gene>
<organism evidence="2 3">
    <name type="scientific">Fusarium flagelliforme</name>
    <dbReference type="NCBI Taxonomy" id="2675880"/>
    <lineage>
        <taxon>Eukaryota</taxon>
        <taxon>Fungi</taxon>
        <taxon>Dikarya</taxon>
        <taxon>Ascomycota</taxon>
        <taxon>Pezizomycotina</taxon>
        <taxon>Sordariomycetes</taxon>
        <taxon>Hypocreomycetidae</taxon>
        <taxon>Hypocreales</taxon>
        <taxon>Nectriaceae</taxon>
        <taxon>Fusarium</taxon>
        <taxon>Fusarium incarnatum-equiseti species complex</taxon>
    </lineage>
</organism>
<accession>A0A395MXT8</accession>
<sequence length="90" mass="10020">MALITITASDGSRVSVPVFPAPVSEDQLVPVWEVFPPEEPEPAPEPEPGPPSFDYKNASFEELWAHLIKEGEEEDAKLRQEAESKFKSKL</sequence>
<evidence type="ECO:0000313" key="3">
    <source>
        <dbReference type="Proteomes" id="UP000265631"/>
    </source>
</evidence>
<comment type="caution">
    <text evidence="2">The sequence shown here is derived from an EMBL/GenBank/DDBJ whole genome shotgun (WGS) entry which is preliminary data.</text>
</comment>
<name>A0A395MXT8_9HYPO</name>
<keyword evidence="3" id="KW-1185">Reference proteome</keyword>
<evidence type="ECO:0000313" key="2">
    <source>
        <dbReference type="EMBL" id="RFN52736.1"/>
    </source>
</evidence>
<evidence type="ECO:0000256" key="1">
    <source>
        <dbReference type="SAM" id="MobiDB-lite"/>
    </source>
</evidence>
<feature type="region of interest" description="Disordered" evidence="1">
    <location>
        <begin position="36"/>
        <end position="55"/>
    </location>
</feature>